<sequence length="651" mass="69947">MRFLFLVCLGGSTLGLVIASGCASDGSNPGKNSDGGSPGVDSGLVVKSDSGDVRVPGTQDICSKDGWCWEHPSPQGQDVRGVWGSSATDVWEVGEAGTILHFDGVSWTRVPSGTKVDLQAVSGSSATDVWAVGYDDAWNGEILHYDGRAWSAQKFEQTRFTRVWSARPGEAWASGIEGSGSQGPVLLRFDGTKWTSATTGFQDSDRRIDSLWGSAGDDLYAVTWRVLHWDGHTWSPVAGLPNGGDVTMGSVWGTGKKDVWVGGGRNRAPVIFHFDGAVWRETPSAFESGASLVHMLWGSGANDVWAAASLRPGSPLSHWDGAKWTAAGAMEPIIVDAAWSASPGKSWAVGRALASIYGGDRTGISLAWDGSKWSTKYVTSEWIHGIWSSDRLWAVGGYYILNKTGDTWNARWTYAWQAHIQGIWGSSPNDLWAIGNDDIIGGSPFIMKYDGTAWNHEQHQLALRGWGDLHAIWGTAANDVWISGEHVLAHWNGTTWTKDLIANTVILDQLWGSSATDIWAAGRTDDPSNPSPRAFHWNGTAWSPASVDGGAIWGSAANDVWMLNTTKLQHWDGSAWTSVPNPAGAKTIHAAWGNGPRNIWATGDDGLILHYDGAAWTAQDSGTTHSLNAVRGHGNQVFVGGRKGTLLRHPL</sequence>
<evidence type="ECO:0000313" key="4">
    <source>
        <dbReference type="Proteomes" id="UP001370348"/>
    </source>
</evidence>
<dbReference type="SMART" id="SM00706">
    <property type="entry name" value="TECPR"/>
    <property type="match status" value="3"/>
</dbReference>
<dbReference type="PROSITE" id="PS51257">
    <property type="entry name" value="PROKAR_LIPOPROTEIN"/>
    <property type="match status" value="1"/>
</dbReference>
<feature type="region of interest" description="Disordered" evidence="1">
    <location>
        <begin position="25"/>
        <end position="50"/>
    </location>
</feature>
<accession>A0ABZ2LP20</accession>
<feature type="chain" id="PRO_5045270332" evidence="2">
    <location>
        <begin position="24"/>
        <end position="651"/>
    </location>
</feature>
<dbReference type="RefSeq" id="WP_394822270.1">
    <property type="nucleotide sequence ID" value="NZ_CP089984.1"/>
</dbReference>
<dbReference type="EMBL" id="CP089984">
    <property type="protein sequence ID" value="WXB12649.1"/>
    <property type="molecule type" value="Genomic_DNA"/>
</dbReference>
<evidence type="ECO:0000313" key="3">
    <source>
        <dbReference type="EMBL" id="WXB12649.1"/>
    </source>
</evidence>
<dbReference type="InterPro" id="IPR006624">
    <property type="entry name" value="Beta-propeller_rpt_TECPR"/>
</dbReference>
<reference evidence="3 4" key="1">
    <citation type="submission" date="2021-12" db="EMBL/GenBank/DDBJ databases">
        <title>Discovery of the Pendulisporaceae a myxobacterial family with distinct sporulation behavior and unique specialized metabolism.</title>
        <authorList>
            <person name="Garcia R."/>
            <person name="Popoff A."/>
            <person name="Bader C.D."/>
            <person name="Loehr J."/>
            <person name="Walesch S."/>
            <person name="Walt C."/>
            <person name="Boldt J."/>
            <person name="Bunk B."/>
            <person name="Haeckl F.J.F.P.J."/>
            <person name="Gunesch A.P."/>
            <person name="Birkelbach J."/>
            <person name="Nuebel U."/>
            <person name="Pietschmann T."/>
            <person name="Bach T."/>
            <person name="Mueller R."/>
        </authorList>
    </citation>
    <scope>NUCLEOTIDE SEQUENCE [LARGE SCALE GENOMIC DNA]</scope>
    <source>
        <strain evidence="3 4">MSr11954</strain>
    </source>
</reference>
<gene>
    <name evidence="3" type="ORF">LZC94_32965</name>
</gene>
<feature type="signal peptide" evidence="2">
    <location>
        <begin position="1"/>
        <end position="23"/>
    </location>
</feature>
<proteinExistence type="predicted"/>
<protein>
    <submittedName>
        <fullName evidence="3">Uncharacterized protein</fullName>
    </submittedName>
</protein>
<name>A0ABZ2LP20_9BACT</name>
<evidence type="ECO:0000256" key="1">
    <source>
        <dbReference type="SAM" id="MobiDB-lite"/>
    </source>
</evidence>
<feature type="compositionally biased region" description="Polar residues" evidence="1">
    <location>
        <begin position="25"/>
        <end position="35"/>
    </location>
</feature>
<keyword evidence="2" id="KW-0732">Signal</keyword>
<organism evidence="3 4">
    <name type="scientific">Pendulispora albinea</name>
    <dbReference type="NCBI Taxonomy" id="2741071"/>
    <lineage>
        <taxon>Bacteria</taxon>
        <taxon>Pseudomonadati</taxon>
        <taxon>Myxococcota</taxon>
        <taxon>Myxococcia</taxon>
        <taxon>Myxococcales</taxon>
        <taxon>Sorangiineae</taxon>
        <taxon>Pendulisporaceae</taxon>
        <taxon>Pendulispora</taxon>
    </lineage>
</organism>
<dbReference type="Proteomes" id="UP001370348">
    <property type="component" value="Chromosome"/>
</dbReference>
<keyword evidence="4" id="KW-1185">Reference proteome</keyword>
<evidence type="ECO:0000256" key="2">
    <source>
        <dbReference type="SAM" id="SignalP"/>
    </source>
</evidence>